<evidence type="ECO:0000256" key="1">
    <source>
        <dbReference type="SAM" id="Coils"/>
    </source>
</evidence>
<feature type="compositionally biased region" description="Low complexity" evidence="2">
    <location>
        <begin position="321"/>
        <end position="341"/>
    </location>
</feature>
<dbReference type="AlphaFoldDB" id="A0A0A2JFW8"/>
<keyword evidence="6" id="KW-1185">Reference proteome</keyword>
<dbReference type="RefSeq" id="XP_016596250.1">
    <property type="nucleotide sequence ID" value="XM_016743543.1"/>
</dbReference>
<dbReference type="STRING" id="27334.A0A0A2JFW8"/>
<gene>
    <name evidence="5" type="ORF">PEX2_062720</name>
</gene>
<evidence type="ECO:0000256" key="3">
    <source>
        <dbReference type="SAM" id="Phobius"/>
    </source>
</evidence>
<protein>
    <submittedName>
        <fullName evidence="5">Uncharacterized protein</fullName>
    </submittedName>
</protein>
<accession>A0A0A2JFW8</accession>
<evidence type="ECO:0000256" key="4">
    <source>
        <dbReference type="SAM" id="SignalP"/>
    </source>
</evidence>
<evidence type="ECO:0000313" key="6">
    <source>
        <dbReference type="Proteomes" id="UP000030143"/>
    </source>
</evidence>
<sequence>MLGLSDGGSRSSRMLAFVLAAILLNSPAPVVFGLITTPGSPCTDVCGKTTNTTSSEVACADQSYNQTSVGRTFRDCVSCQLDSKFNDENTGESDVNWGLYNLRYAFSTCVFGFPDAISNLSSPCPVACDGVRLAVETNIEDPDTSNLNSWCDTPSFADNVVNTCEFCYNLTTSQVYMANFLESIRYNCHFKTVTGTTFDISPTRIFTQSLLPSSLSLTTSLPKLSKVDLGVVIAVPVIGFLILVASIAICCYFFIRHRRKKARRNRHTVNPYNHWNGASPISAQQQQQAWAEQQMYNSGAYGHGAGFGFVDNDGRGQELAYGPGQDQQYQNQQYQQHFQGQDKSGFSQDIIEDESAQQQYQQQQLAQQQQQYQQQQQQHAQQQYQQQQQQQQQQQHAQVPAHTQIFEPDQKGEHAEAPVHPQVLDPDRKDPQQWQ</sequence>
<keyword evidence="3" id="KW-0812">Transmembrane</keyword>
<feature type="compositionally biased region" description="Basic and acidic residues" evidence="2">
    <location>
        <begin position="425"/>
        <end position="435"/>
    </location>
</feature>
<feature type="compositionally biased region" description="Low complexity" evidence="2">
    <location>
        <begin position="388"/>
        <end position="398"/>
    </location>
</feature>
<feature type="transmembrane region" description="Helical" evidence="3">
    <location>
        <begin position="229"/>
        <end position="255"/>
    </location>
</feature>
<name>A0A0A2JFW8_PENEN</name>
<evidence type="ECO:0000256" key="2">
    <source>
        <dbReference type="SAM" id="MobiDB-lite"/>
    </source>
</evidence>
<feature type="coiled-coil region" evidence="1">
    <location>
        <begin position="358"/>
        <end position="385"/>
    </location>
</feature>
<feature type="compositionally biased region" description="Basic and acidic residues" evidence="2">
    <location>
        <begin position="408"/>
        <end position="417"/>
    </location>
</feature>
<dbReference type="HOGENOM" id="CLU_051536_1_0_1"/>
<organism evidence="5 6">
    <name type="scientific">Penicillium expansum</name>
    <name type="common">Blue mold rot fungus</name>
    <dbReference type="NCBI Taxonomy" id="27334"/>
    <lineage>
        <taxon>Eukaryota</taxon>
        <taxon>Fungi</taxon>
        <taxon>Dikarya</taxon>
        <taxon>Ascomycota</taxon>
        <taxon>Pezizomycotina</taxon>
        <taxon>Eurotiomycetes</taxon>
        <taxon>Eurotiomycetidae</taxon>
        <taxon>Eurotiales</taxon>
        <taxon>Aspergillaceae</taxon>
        <taxon>Penicillium</taxon>
    </lineage>
</organism>
<feature type="chain" id="PRO_5002000714" evidence="4">
    <location>
        <begin position="34"/>
        <end position="435"/>
    </location>
</feature>
<dbReference type="Proteomes" id="UP000030143">
    <property type="component" value="Unassembled WGS sequence"/>
</dbReference>
<reference evidence="5 6" key="1">
    <citation type="journal article" date="2015" name="Mol. Plant Microbe Interact.">
        <title>Genome, transcriptome, and functional analyses of Penicillium expansum provide new insights into secondary metabolism and pathogenicity.</title>
        <authorList>
            <person name="Ballester A.R."/>
            <person name="Marcet-Houben M."/>
            <person name="Levin E."/>
            <person name="Sela N."/>
            <person name="Selma-Lazaro C."/>
            <person name="Carmona L."/>
            <person name="Wisniewski M."/>
            <person name="Droby S."/>
            <person name="Gonzalez-Candelas L."/>
            <person name="Gabaldon T."/>
        </authorList>
    </citation>
    <scope>NUCLEOTIDE SEQUENCE [LARGE SCALE GENOMIC DNA]</scope>
    <source>
        <strain evidence="5 6">MD-8</strain>
    </source>
</reference>
<proteinExistence type="predicted"/>
<dbReference type="GeneID" id="27678963"/>
<keyword evidence="4" id="KW-0732">Signal</keyword>
<feature type="region of interest" description="Disordered" evidence="2">
    <location>
        <begin position="388"/>
        <end position="435"/>
    </location>
</feature>
<keyword evidence="3" id="KW-0472">Membrane</keyword>
<feature type="signal peptide" evidence="4">
    <location>
        <begin position="1"/>
        <end position="33"/>
    </location>
</feature>
<keyword evidence="3" id="KW-1133">Transmembrane helix</keyword>
<comment type="caution">
    <text evidence="5">The sequence shown here is derived from an EMBL/GenBank/DDBJ whole genome shotgun (WGS) entry which is preliminary data.</text>
</comment>
<evidence type="ECO:0000313" key="5">
    <source>
        <dbReference type="EMBL" id="KGO53661.1"/>
    </source>
</evidence>
<dbReference type="VEuPathDB" id="FungiDB:PEXP_091480"/>
<keyword evidence="1" id="KW-0175">Coiled coil</keyword>
<dbReference type="EMBL" id="JQFZ01000248">
    <property type="protein sequence ID" value="KGO53661.1"/>
    <property type="molecule type" value="Genomic_DNA"/>
</dbReference>
<feature type="region of interest" description="Disordered" evidence="2">
    <location>
        <begin position="312"/>
        <end position="344"/>
    </location>
</feature>